<feature type="transmembrane region" description="Helical" evidence="1">
    <location>
        <begin position="12"/>
        <end position="34"/>
    </location>
</feature>
<keyword evidence="1" id="KW-0472">Membrane</keyword>
<evidence type="ECO:0000313" key="3">
    <source>
        <dbReference type="Proteomes" id="UP001163846"/>
    </source>
</evidence>
<protein>
    <submittedName>
        <fullName evidence="2">Uncharacterized protein</fullName>
    </submittedName>
</protein>
<dbReference type="Proteomes" id="UP001163846">
    <property type="component" value="Unassembled WGS sequence"/>
</dbReference>
<accession>A0AA38PI31</accession>
<name>A0AA38PI31_9AGAR</name>
<organism evidence="2 3">
    <name type="scientific">Lentinula raphanica</name>
    <dbReference type="NCBI Taxonomy" id="153919"/>
    <lineage>
        <taxon>Eukaryota</taxon>
        <taxon>Fungi</taxon>
        <taxon>Dikarya</taxon>
        <taxon>Basidiomycota</taxon>
        <taxon>Agaricomycotina</taxon>
        <taxon>Agaricomycetes</taxon>
        <taxon>Agaricomycetidae</taxon>
        <taxon>Agaricales</taxon>
        <taxon>Marasmiineae</taxon>
        <taxon>Omphalotaceae</taxon>
        <taxon>Lentinula</taxon>
    </lineage>
</organism>
<keyword evidence="1" id="KW-1133">Transmembrane helix</keyword>
<comment type="caution">
    <text evidence="2">The sequence shown here is derived from an EMBL/GenBank/DDBJ whole genome shotgun (WGS) entry which is preliminary data.</text>
</comment>
<dbReference type="EMBL" id="MU805978">
    <property type="protein sequence ID" value="KAJ3843353.1"/>
    <property type="molecule type" value="Genomic_DNA"/>
</dbReference>
<evidence type="ECO:0000313" key="2">
    <source>
        <dbReference type="EMBL" id="KAJ3843353.1"/>
    </source>
</evidence>
<proteinExistence type="predicted"/>
<reference evidence="2" key="1">
    <citation type="submission" date="2022-08" db="EMBL/GenBank/DDBJ databases">
        <authorList>
            <consortium name="DOE Joint Genome Institute"/>
            <person name="Min B."/>
            <person name="Riley R."/>
            <person name="Sierra-Patev S."/>
            <person name="Naranjo-Ortiz M."/>
            <person name="Looney B."/>
            <person name="Konkel Z."/>
            <person name="Slot J.C."/>
            <person name="Sakamoto Y."/>
            <person name="Steenwyk J.L."/>
            <person name="Rokas A."/>
            <person name="Carro J."/>
            <person name="Camarero S."/>
            <person name="Ferreira P."/>
            <person name="Molpeceres G."/>
            <person name="Ruiz-Duenas F.J."/>
            <person name="Serrano A."/>
            <person name="Henrissat B."/>
            <person name="Drula E."/>
            <person name="Hughes K.W."/>
            <person name="Mata J.L."/>
            <person name="Ishikawa N.K."/>
            <person name="Vargas-Isla R."/>
            <person name="Ushijima S."/>
            <person name="Smith C.A."/>
            <person name="Ahrendt S."/>
            <person name="Andreopoulos W."/>
            <person name="He G."/>
            <person name="Labutti K."/>
            <person name="Lipzen A."/>
            <person name="Ng V."/>
            <person name="Sandor L."/>
            <person name="Barry K."/>
            <person name="Martinez A.T."/>
            <person name="Xiao Y."/>
            <person name="Gibbons J.G."/>
            <person name="Terashima K."/>
            <person name="Hibbett D.S."/>
            <person name="Grigoriev I.V."/>
        </authorList>
    </citation>
    <scope>NUCLEOTIDE SEQUENCE</scope>
    <source>
        <strain evidence="2">TFB9207</strain>
    </source>
</reference>
<keyword evidence="1" id="KW-0812">Transmembrane</keyword>
<gene>
    <name evidence="2" type="ORF">F5878DRAFT_605166</name>
</gene>
<keyword evidence="3" id="KW-1185">Reference proteome</keyword>
<dbReference type="AlphaFoldDB" id="A0AA38PI31"/>
<sequence length="94" mass="10885">MFPMRFRRVQRDVAYLWFTLFNFLRVSVGFIRALGPLIPHQPKNLAGKSSITGRTVDSRCRQGLITSYCFQHAKFHSGRTRLSTRLKALPFLKA</sequence>
<evidence type="ECO:0000256" key="1">
    <source>
        <dbReference type="SAM" id="Phobius"/>
    </source>
</evidence>